<dbReference type="Gene3D" id="3.30.450.180">
    <property type="match status" value="1"/>
</dbReference>
<dbReference type="EMBL" id="CP028137">
    <property type="protein sequence ID" value="AZZ51338.1"/>
    <property type="molecule type" value="Genomic_DNA"/>
</dbReference>
<evidence type="ECO:0000313" key="3">
    <source>
        <dbReference type="Proteomes" id="UP000285317"/>
    </source>
</evidence>
<organism evidence="2 3">
    <name type="scientific">Rathayibacter festucae DSM 15932</name>
    <dbReference type="NCBI Taxonomy" id="1328866"/>
    <lineage>
        <taxon>Bacteria</taxon>
        <taxon>Bacillati</taxon>
        <taxon>Actinomycetota</taxon>
        <taxon>Actinomycetes</taxon>
        <taxon>Micrococcales</taxon>
        <taxon>Microbacteriaceae</taxon>
        <taxon>Rathayibacter</taxon>
    </lineage>
</organism>
<dbReference type="CDD" id="cd00093">
    <property type="entry name" value="HTH_XRE"/>
    <property type="match status" value="1"/>
</dbReference>
<dbReference type="SUPFAM" id="SSF47413">
    <property type="entry name" value="lambda repressor-like DNA-binding domains"/>
    <property type="match status" value="1"/>
</dbReference>
<feature type="domain" description="HTH cro/C1-type" evidence="1">
    <location>
        <begin position="9"/>
        <end position="81"/>
    </location>
</feature>
<sequence length="283" mass="31900">MDRPALAEFLRGRRERLQPSDVGMPPGARRRTAGLRREEIAAAVGMSADYWSRLEQQRGPQPSEQMLTAIARGLRLDLDERDHLFRLAGQTPPTRHRRDEHVSPGLLRVLDRLDDTPALVITELGETLVQNRLARALFGDGAAWTGLDRSGIHRWFAHPDEARRSYPEREHEHQGRMQTAQLRFAAAAPDADPLAARIIESLLARSEEFRRYWELQEVTARFEDHKTLRHPEVGEIDVDCQALFTENQAQVLLVLTPRAGSPASAEALRLLGVVGDQRLTPSA</sequence>
<dbReference type="GO" id="GO:0003677">
    <property type="term" value="F:DNA binding"/>
    <property type="evidence" value="ECO:0007669"/>
    <property type="project" value="InterPro"/>
</dbReference>
<proteinExistence type="predicted"/>
<dbReference type="Gene3D" id="1.10.260.40">
    <property type="entry name" value="lambda repressor-like DNA-binding domains"/>
    <property type="match status" value="1"/>
</dbReference>
<gene>
    <name evidence="2" type="ORF">C1I64_04290</name>
</gene>
<name>A0A3Q9UPT9_9MICO</name>
<dbReference type="KEGG" id="rfs:C1I64_04290"/>
<accession>A0A3Q9UPT9</accession>
<dbReference type="Pfam" id="PF13560">
    <property type="entry name" value="HTH_31"/>
    <property type="match status" value="1"/>
</dbReference>
<dbReference type="SMART" id="SM00530">
    <property type="entry name" value="HTH_XRE"/>
    <property type="match status" value="1"/>
</dbReference>
<dbReference type="PANTHER" id="PTHR35010">
    <property type="entry name" value="BLL4672 PROTEIN-RELATED"/>
    <property type="match status" value="1"/>
</dbReference>
<dbReference type="PANTHER" id="PTHR35010:SF2">
    <property type="entry name" value="BLL4672 PROTEIN"/>
    <property type="match status" value="1"/>
</dbReference>
<evidence type="ECO:0000259" key="1">
    <source>
        <dbReference type="SMART" id="SM00530"/>
    </source>
</evidence>
<dbReference type="Proteomes" id="UP000285317">
    <property type="component" value="Chromosome"/>
</dbReference>
<protein>
    <submittedName>
        <fullName evidence="2">Transcriptional regulator</fullName>
    </submittedName>
</protein>
<dbReference type="RefSeq" id="WP_127886309.1">
    <property type="nucleotide sequence ID" value="NZ_CP028137.1"/>
</dbReference>
<dbReference type="InterPro" id="IPR001387">
    <property type="entry name" value="Cro/C1-type_HTH"/>
</dbReference>
<dbReference type="InterPro" id="IPR041413">
    <property type="entry name" value="MLTR_LBD"/>
</dbReference>
<reference evidence="2 3" key="1">
    <citation type="submission" date="2018-03" db="EMBL/GenBank/DDBJ databases">
        <title>Bacteriophage NCPPB3778 and a type I-E CRISPR drive the evolution of the US Biological Select Agent, Rathayibacter toxicus.</title>
        <authorList>
            <person name="Davis E.W.II."/>
            <person name="Tabima J.F."/>
            <person name="Weisberg A.J."/>
            <person name="Dantas Lopes L."/>
            <person name="Wiseman M.S."/>
            <person name="Wiseman M.S."/>
            <person name="Pupko T."/>
            <person name="Belcher M.S."/>
            <person name="Sechler A.J."/>
            <person name="Tancos M.A."/>
            <person name="Schroeder B.K."/>
            <person name="Murray T.D."/>
            <person name="Luster D.G."/>
            <person name="Schneider W.L."/>
            <person name="Rogers E."/>
            <person name="Andreote F.D."/>
            <person name="Grunwald N.J."/>
            <person name="Putnam M.L."/>
            <person name="Chang J.H."/>
        </authorList>
    </citation>
    <scope>NUCLEOTIDE SEQUENCE [LARGE SCALE GENOMIC DNA]</scope>
    <source>
        <strain evidence="2 3">DSM 15932</strain>
    </source>
</reference>
<dbReference type="Pfam" id="PF17765">
    <property type="entry name" value="MLTR_LBD"/>
    <property type="match status" value="1"/>
</dbReference>
<dbReference type="InterPro" id="IPR010982">
    <property type="entry name" value="Lambda_DNA-bd_dom_sf"/>
</dbReference>
<dbReference type="AlphaFoldDB" id="A0A3Q9UPT9"/>
<evidence type="ECO:0000313" key="2">
    <source>
        <dbReference type="EMBL" id="AZZ51338.1"/>
    </source>
</evidence>